<feature type="region of interest" description="Disordered" evidence="1">
    <location>
        <begin position="882"/>
        <end position="934"/>
    </location>
</feature>
<dbReference type="RefSeq" id="XP_007765412.1">
    <property type="nucleotide sequence ID" value="XM_007767222.1"/>
</dbReference>
<name>A0A5M3MYC7_CONPW</name>
<accession>A0A5M3MYC7</accession>
<feature type="compositionally biased region" description="Gly residues" evidence="1">
    <location>
        <begin position="883"/>
        <end position="896"/>
    </location>
</feature>
<feature type="region of interest" description="Disordered" evidence="1">
    <location>
        <begin position="1"/>
        <end position="88"/>
    </location>
</feature>
<feature type="region of interest" description="Disordered" evidence="1">
    <location>
        <begin position="458"/>
        <end position="788"/>
    </location>
</feature>
<feature type="compositionally biased region" description="Low complexity" evidence="1">
    <location>
        <begin position="505"/>
        <end position="523"/>
    </location>
</feature>
<feature type="compositionally biased region" description="Low complexity" evidence="1">
    <location>
        <begin position="618"/>
        <end position="630"/>
    </location>
</feature>
<dbReference type="EMBL" id="JH711575">
    <property type="protein sequence ID" value="EIW84027.1"/>
    <property type="molecule type" value="Genomic_DNA"/>
</dbReference>
<feature type="region of interest" description="Disordered" evidence="1">
    <location>
        <begin position="270"/>
        <end position="304"/>
    </location>
</feature>
<dbReference type="Proteomes" id="UP000053558">
    <property type="component" value="Unassembled WGS sequence"/>
</dbReference>
<feature type="compositionally biased region" description="Polar residues" evidence="1">
    <location>
        <begin position="160"/>
        <end position="172"/>
    </location>
</feature>
<feature type="region of interest" description="Disordered" evidence="1">
    <location>
        <begin position="1053"/>
        <end position="1088"/>
    </location>
</feature>
<feature type="compositionally biased region" description="Basic and acidic residues" evidence="1">
    <location>
        <begin position="480"/>
        <end position="495"/>
    </location>
</feature>
<feature type="compositionally biased region" description="Low complexity" evidence="1">
    <location>
        <begin position="637"/>
        <end position="651"/>
    </location>
</feature>
<organism evidence="2 3">
    <name type="scientific">Coniophora puteana (strain RWD-64-598)</name>
    <name type="common">Brown rot fungus</name>
    <dbReference type="NCBI Taxonomy" id="741705"/>
    <lineage>
        <taxon>Eukaryota</taxon>
        <taxon>Fungi</taxon>
        <taxon>Dikarya</taxon>
        <taxon>Basidiomycota</taxon>
        <taxon>Agaricomycotina</taxon>
        <taxon>Agaricomycetes</taxon>
        <taxon>Agaricomycetidae</taxon>
        <taxon>Boletales</taxon>
        <taxon>Coniophorineae</taxon>
        <taxon>Coniophoraceae</taxon>
        <taxon>Coniophora</taxon>
    </lineage>
</organism>
<dbReference type="OrthoDB" id="3261862at2759"/>
<feature type="compositionally biased region" description="Basic and acidic residues" evidence="1">
    <location>
        <begin position="670"/>
        <end position="681"/>
    </location>
</feature>
<evidence type="ECO:0000313" key="3">
    <source>
        <dbReference type="Proteomes" id="UP000053558"/>
    </source>
</evidence>
<feature type="region of interest" description="Disordered" evidence="1">
    <location>
        <begin position="811"/>
        <end position="857"/>
    </location>
</feature>
<evidence type="ECO:0000313" key="2">
    <source>
        <dbReference type="EMBL" id="EIW84027.1"/>
    </source>
</evidence>
<dbReference type="GeneID" id="19208876"/>
<evidence type="ECO:0000256" key="1">
    <source>
        <dbReference type="SAM" id="MobiDB-lite"/>
    </source>
</evidence>
<dbReference type="AlphaFoldDB" id="A0A5M3MYC7"/>
<feature type="compositionally biased region" description="Low complexity" evidence="1">
    <location>
        <begin position="458"/>
        <end position="479"/>
    </location>
</feature>
<feature type="compositionally biased region" description="Low complexity" evidence="1">
    <location>
        <begin position="173"/>
        <end position="186"/>
    </location>
</feature>
<dbReference type="KEGG" id="cput:CONPUDRAFT_70906"/>
<feature type="compositionally biased region" description="Basic and acidic residues" evidence="1">
    <location>
        <begin position="1019"/>
        <end position="1039"/>
    </location>
</feature>
<proteinExistence type="predicted"/>
<feature type="compositionally biased region" description="Basic and acidic residues" evidence="1">
    <location>
        <begin position="1053"/>
        <end position="1066"/>
    </location>
</feature>
<sequence length="1088" mass="115933">MDGHRSGPSSRQRRIFIQSPSSPSGPHARDTRSPSQTRTRPPPHLDGPRPQTAPDGQPGSHYPTSQLSQSRRRPPRPSTAATPPGADRMAFVDSSIAEYANANASLGHRRGRSHDAVPLDMQSGYQDKGKTPALRLETDVPSIAIRSVEIERKVSNTRDSILTQGSTESSIYPASTPTDTDMTTTAPPSPLSPLSPVRPNHALNVSLGQLHQSRLHDFNADDVSYRLRLMVKNNYFLPPMHTKPFSYDISTPITSTKKSPVPSFLDFLRPGKSRAAPPTPPAERTERTLVDPMDQSPRSSYFPPENLRPQTNSAALGCQNRVSRVVVVRERMEDLPGASKKAERELKAQSFAPRVKEFEAGYLGGRQEAFTGIIDPTDAVDMPLPTSDYPFAIQASEHHGLGVADSLGAAVLADHLPPPLSPGQSSVDSKEHAWRKDILSAAVGYSLSNSVASSSSVASASVSGSPVPSPAPRSSSSSVPKEHRVPQALKLDKRILSPPPRLDSLESQGLPSSSPGSPPSSGQANRPRLTLQAPVKAEIPYLRSETPVPHTPLSPRPNKHPKSLHSMSHSDLHSSQKSETSRSGALRKSASSPLLTEPADAFRGPGALTPSPPPLPPALSLSPAPGPSSRYSRESRASTASSSTTKSFRSRLASFEVDPTRRTSAATMATHDRALTPEDTRTPSPTASAFQDRVSEVFYTAPSEASMTDQFGEAARSQSRASSSSRVTRPPRSSSRRTPANLHPPPQPSPYLHSPSTKSRSSSITSRSSSTSGHHRNRHGTIRADDIQGLEFLEEASSVRKPSFLDMSAVSHHSGVHVAPPPASPADFFDHIENNALDDDESESDTETGPSAMPSFSTSFIAPSQPYLGVFYNSSPDVSMGGSSLGGYHSGGGGGRSRFYSSSSHSKPNIPAERRTPVGNTPNKGKFFSSKTKLSPSSLAPLQLAMLSRDRLSEGDERLLSPGASASASAAINAAVADQRGTGAGPSRGSYAPVGGYGPSAGVGPSAGPAVGPGAAAEENVKKWQREQRADESSRKLDEQVLKFIEGDKARMKELAMKHKTDKESQGKSPFDGMPSPRSHAPAPGKEQ</sequence>
<reference evidence="3" key="1">
    <citation type="journal article" date="2012" name="Science">
        <title>The Paleozoic origin of enzymatic lignin decomposition reconstructed from 31 fungal genomes.</title>
        <authorList>
            <person name="Floudas D."/>
            <person name="Binder M."/>
            <person name="Riley R."/>
            <person name="Barry K."/>
            <person name="Blanchette R.A."/>
            <person name="Henrissat B."/>
            <person name="Martinez A.T."/>
            <person name="Otillar R."/>
            <person name="Spatafora J.W."/>
            <person name="Yadav J.S."/>
            <person name="Aerts A."/>
            <person name="Benoit I."/>
            <person name="Boyd A."/>
            <person name="Carlson A."/>
            <person name="Copeland A."/>
            <person name="Coutinho P.M."/>
            <person name="de Vries R.P."/>
            <person name="Ferreira P."/>
            <person name="Findley K."/>
            <person name="Foster B."/>
            <person name="Gaskell J."/>
            <person name="Glotzer D."/>
            <person name="Gorecki P."/>
            <person name="Heitman J."/>
            <person name="Hesse C."/>
            <person name="Hori C."/>
            <person name="Igarashi K."/>
            <person name="Jurgens J.A."/>
            <person name="Kallen N."/>
            <person name="Kersten P."/>
            <person name="Kohler A."/>
            <person name="Kuees U."/>
            <person name="Kumar T.K.A."/>
            <person name="Kuo A."/>
            <person name="LaButti K."/>
            <person name="Larrondo L.F."/>
            <person name="Lindquist E."/>
            <person name="Ling A."/>
            <person name="Lombard V."/>
            <person name="Lucas S."/>
            <person name="Lundell T."/>
            <person name="Martin R."/>
            <person name="McLaughlin D.J."/>
            <person name="Morgenstern I."/>
            <person name="Morin E."/>
            <person name="Murat C."/>
            <person name="Nagy L.G."/>
            <person name="Nolan M."/>
            <person name="Ohm R.A."/>
            <person name="Patyshakuliyeva A."/>
            <person name="Rokas A."/>
            <person name="Ruiz-Duenas F.J."/>
            <person name="Sabat G."/>
            <person name="Salamov A."/>
            <person name="Samejima M."/>
            <person name="Schmutz J."/>
            <person name="Slot J.C."/>
            <person name="St John F."/>
            <person name="Stenlid J."/>
            <person name="Sun H."/>
            <person name="Sun S."/>
            <person name="Syed K."/>
            <person name="Tsang A."/>
            <person name="Wiebenga A."/>
            <person name="Young D."/>
            <person name="Pisabarro A."/>
            <person name="Eastwood D.C."/>
            <person name="Martin F."/>
            <person name="Cullen D."/>
            <person name="Grigoriev I.V."/>
            <person name="Hibbett D.S."/>
        </authorList>
    </citation>
    <scope>NUCLEOTIDE SEQUENCE [LARGE SCALE GENOMIC DNA]</scope>
    <source>
        <strain evidence="3">RWD-64-598 SS2</strain>
    </source>
</reference>
<feature type="region of interest" description="Disordered" evidence="1">
    <location>
        <begin position="160"/>
        <end position="192"/>
    </location>
</feature>
<feature type="compositionally biased region" description="Low complexity" evidence="1">
    <location>
        <begin position="897"/>
        <end position="906"/>
    </location>
</feature>
<feature type="compositionally biased region" description="Low complexity" evidence="1">
    <location>
        <begin position="1002"/>
        <end position="1017"/>
    </location>
</feature>
<feature type="compositionally biased region" description="Acidic residues" evidence="1">
    <location>
        <begin position="836"/>
        <end position="846"/>
    </location>
</feature>
<feature type="compositionally biased region" description="Polar residues" evidence="1">
    <location>
        <begin position="918"/>
        <end position="933"/>
    </location>
</feature>
<gene>
    <name evidence="2" type="ORF">CONPUDRAFT_70906</name>
</gene>
<feature type="compositionally biased region" description="Basic and acidic residues" evidence="1">
    <location>
        <begin position="568"/>
        <end position="580"/>
    </location>
</feature>
<feature type="compositionally biased region" description="Low complexity" evidence="1">
    <location>
        <begin position="750"/>
        <end position="772"/>
    </location>
</feature>
<protein>
    <submittedName>
        <fullName evidence="2">Uncharacterized protein</fullName>
    </submittedName>
</protein>
<dbReference type="OMA" id="SSPHEND"/>
<comment type="caution">
    <text evidence="2">The sequence shown here is derived from an EMBL/GenBank/DDBJ whole genome shotgun (WGS) entry which is preliminary data.</text>
</comment>
<feature type="compositionally biased region" description="Low complexity" evidence="1">
    <location>
        <begin position="714"/>
        <end position="740"/>
    </location>
</feature>
<feature type="region of interest" description="Disordered" evidence="1">
    <location>
        <begin position="995"/>
        <end position="1039"/>
    </location>
</feature>
<keyword evidence="3" id="KW-1185">Reference proteome</keyword>